<sequence>MDPYPRLLALQDFVIGKSRRRDRGVAGRLKLRARLFLKALLSVVFQRRRAIEAVDCDVLLVHPSRKSFRLGRKQALLAALRGRGLVVEEFVEEGDFDLVRSKQFVAPASGVPTLLRWDAAHAAYLLSRYRAKVIITERNGWIIPSLIKLQRKTGARIVHLAHSIPSDESSRYDYFDYDYYLLFGKSSLEYLSALGGAFGECIVKFAGPYFFADREDPLPANARKEGEGVKCLFLGSGPDYEVSELYRDYCGWITTWLSAQPAAELWVKVHPRGSGEPWRSQAVSNSGIRILPPDSVLDECVGDFDFVLSGYTNAVLDVSRFGTPFILLGEGADHFSIERFGIPRARSGMELADCIDVLLADVWRASEAASEFFDFHVQEKYLPLTSIVNVIEELAAGSEVKGLPLSS</sequence>
<gene>
    <name evidence="1" type="ORF">ebA3987</name>
</gene>
<dbReference type="Proteomes" id="UP000006552">
    <property type="component" value="Chromosome"/>
</dbReference>
<dbReference type="eggNOG" id="COG0438">
    <property type="taxonomic scope" value="Bacteria"/>
</dbReference>
<name>Q5P2T0_AROAE</name>
<dbReference type="AlphaFoldDB" id="Q5P2T0"/>
<dbReference type="STRING" id="76114.ebA3987"/>
<evidence type="ECO:0000313" key="1">
    <source>
        <dbReference type="EMBL" id="CAI08384.1"/>
    </source>
</evidence>
<keyword evidence="2" id="KW-1185">Reference proteome</keyword>
<organism evidence="1 2">
    <name type="scientific">Aromatoleum aromaticum (strain DSM 19018 / LMG 30748 / EbN1)</name>
    <name type="common">Azoarcus sp. (strain EbN1)</name>
    <dbReference type="NCBI Taxonomy" id="76114"/>
    <lineage>
        <taxon>Bacteria</taxon>
        <taxon>Pseudomonadati</taxon>
        <taxon>Pseudomonadota</taxon>
        <taxon>Betaproteobacteria</taxon>
        <taxon>Rhodocyclales</taxon>
        <taxon>Rhodocyclaceae</taxon>
        <taxon>Aromatoleum</taxon>
    </lineage>
</organism>
<dbReference type="KEGG" id="eba:ebA3987"/>
<proteinExistence type="predicted"/>
<protein>
    <submittedName>
        <fullName evidence="1">Uncharacterized protein</fullName>
    </submittedName>
</protein>
<dbReference type="EMBL" id="CR555306">
    <property type="protein sequence ID" value="CAI08384.1"/>
    <property type="molecule type" value="Genomic_DNA"/>
</dbReference>
<accession>Q5P2T0</accession>
<evidence type="ECO:0000313" key="2">
    <source>
        <dbReference type="Proteomes" id="UP000006552"/>
    </source>
</evidence>
<reference evidence="1 2" key="1">
    <citation type="journal article" date="2005" name="Arch. Microbiol.">
        <title>The genome sequence of an anaerobic aromatic-degrading denitrifying bacterium, strain EbN1.</title>
        <authorList>
            <person name="Rabus R."/>
            <person name="Kube M."/>
            <person name="Heider J."/>
            <person name="Beck A."/>
            <person name="Heitmann K."/>
            <person name="Widdel F."/>
            <person name="Reinhardt R."/>
        </authorList>
    </citation>
    <scope>NUCLEOTIDE SEQUENCE [LARGE SCALE GENOMIC DNA]</scope>
    <source>
        <strain evidence="1 2">EbN1</strain>
    </source>
</reference>
<dbReference type="HOGENOM" id="CLU_675515_0_0_4"/>